<sequence length="149" mass="16859">MQLSALRKFTSDIKLCGAVDTPEGWDAIQRDLDKLKRWAHGNIVMFNRAKCKVLHPSWGKPWCESRLGNENSSTEDNLGVLVDESLGMSQHYALAGQKASCILGCLKRSMGSRLREVILPLYSAFRRPHLECCIQLWGPQDMKDLDLLE</sequence>
<proteinExistence type="predicted"/>
<evidence type="ECO:0008006" key="3">
    <source>
        <dbReference type="Google" id="ProtNLM"/>
    </source>
</evidence>
<name>A0ABQ9D4W7_9PASS</name>
<evidence type="ECO:0000313" key="2">
    <source>
        <dbReference type="Proteomes" id="UP001145742"/>
    </source>
</evidence>
<comment type="caution">
    <text evidence="1">The sequence shown here is derived from an EMBL/GenBank/DDBJ whole genome shotgun (WGS) entry which is preliminary data.</text>
</comment>
<reference evidence="1" key="1">
    <citation type="submission" date="2019-10" db="EMBL/GenBank/DDBJ databases">
        <authorList>
            <person name="Soares A.E.R."/>
            <person name="Aleixo A."/>
            <person name="Schneider P."/>
            <person name="Miyaki C.Y."/>
            <person name="Schneider M.P."/>
            <person name="Mello C."/>
            <person name="Vasconcelos A.T.R."/>
        </authorList>
    </citation>
    <scope>NUCLEOTIDE SEQUENCE</scope>
    <source>
        <tissue evidence="1">Muscle</tissue>
    </source>
</reference>
<keyword evidence="2" id="KW-1185">Reference proteome</keyword>
<accession>A0ABQ9D4W7</accession>
<organism evidence="1 2">
    <name type="scientific">Willisornis vidua</name>
    <name type="common">Xingu scale-backed antbird</name>
    <dbReference type="NCBI Taxonomy" id="1566151"/>
    <lineage>
        <taxon>Eukaryota</taxon>
        <taxon>Metazoa</taxon>
        <taxon>Chordata</taxon>
        <taxon>Craniata</taxon>
        <taxon>Vertebrata</taxon>
        <taxon>Euteleostomi</taxon>
        <taxon>Archelosauria</taxon>
        <taxon>Archosauria</taxon>
        <taxon>Dinosauria</taxon>
        <taxon>Saurischia</taxon>
        <taxon>Theropoda</taxon>
        <taxon>Coelurosauria</taxon>
        <taxon>Aves</taxon>
        <taxon>Neognathae</taxon>
        <taxon>Neoaves</taxon>
        <taxon>Telluraves</taxon>
        <taxon>Australaves</taxon>
        <taxon>Passeriformes</taxon>
        <taxon>Thamnophilidae</taxon>
        <taxon>Willisornis</taxon>
    </lineage>
</organism>
<dbReference type="EMBL" id="WHWB01034131">
    <property type="protein sequence ID" value="KAJ7413641.1"/>
    <property type="molecule type" value="Genomic_DNA"/>
</dbReference>
<dbReference type="PANTHER" id="PTHR33332">
    <property type="entry name" value="REVERSE TRANSCRIPTASE DOMAIN-CONTAINING PROTEIN"/>
    <property type="match status" value="1"/>
</dbReference>
<protein>
    <recommendedName>
        <fullName evidence="3">Rna-directed dna polymerase from mobile element jockey-like</fullName>
    </recommendedName>
</protein>
<dbReference type="Proteomes" id="UP001145742">
    <property type="component" value="Unassembled WGS sequence"/>
</dbReference>
<gene>
    <name evidence="1" type="ORF">WISP_89210</name>
</gene>
<evidence type="ECO:0000313" key="1">
    <source>
        <dbReference type="EMBL" id="KAJ7413641.1"/>
    </source>
</evidence>